<dbReference type="OrthoDB" id="4062651at2759"/>
<evidence type="ECO:0000313" key="2">
    <source>
        <dbReference type="Proteomes" id="UP000693970"/>
    </source>
</evidence>
<dbReference type="Proteomes" id="UP000693970">
    <property type="component" value="Unassembled WGS sequence"/>
</dbReference>
<reference evidence="1" key="1">
    <citation type="journal article" date="2021" name="Sci. Rep.">
        <title>Diploid genomic architecture of Nitzschia inconspicua, an elite biomass production diatom.</title>
        <authorList>
            <person name="Oliver A."/>
            <person name="Podell S."/>
            <person name="Pinowska A."/>
            <person name="Traller J.C."/>
            <person name="Smith S.R."/>
            <person name="McClure R."/>
            <person name="Beliaev A."/>
            <person name="Bohutskyi P."/>
            <person name="Hill E.A."/>
            <person name="Rabines A."/>
            <person name="Zheng H."/>
            <person name="Allen L.Z."/>
            <person name="Kuo A."/>
            <person name="Grigoriev I.V."/>
            <person name="Allen A.E."/>
            <person name="Hazlebeck D."/>
            <person name="Allen E.E."/>
        </authorList>
    </citation>
    <scope>NUCLEOTIDE SEQUENCE</scope>
    <source>
        <strain evidence="1">Hildebrandi</strain>
    </source>
</reference>
<proteinExistence type="predicted"/>
<name>A0A9K3KV10_9STRA</name>
<accession>A0A9K3KV10</accession>
<dbReference type="GO" id="GO:0004672">
    <property type="term" value="F:protein kinase activity"/>
    <property type="evidence" value="ECO:0007669"/>
    <property type="project" value="InterPro"/>
</dbReference>
<protein>
    <submittedName>
        <fullName evidence="1">Uncharacterized protein</fullName>
    </submittedName>
</protein>
<comment type="caution">
    <text evidence="1">The sequence shown here is derived from an EMBL/GenBank/DDBJ whole genome shotgun (WGS) entry which is preliminary data.</text>
</comment>
<organism evidence="1 2">
    <name type="scientific">Nitzschia inconspicua</name>
    <dbReference type="NCBI Taxonomy" id="303405"/>
    <lineage>
        <taxon>Eukaryota</taxon>
        <taxon>Sar</taxon>
        <taxon>Stramenopiles</taxon>
        <taxon>Ochrophyta</taxon>
        <taxon>Bacillariophyta</taxon>
        <taxon>Bacillariophyceae</taxon>
        <taxon>Bacillariophycidae</taxon>
        <taxon>Bacillariales</taxon>
        <taxon>Bacillariaceae</taxon>
        <taxon>Nitzschia</taxon>
    </lineage>
</organism>
<dbReference type="AlphaFoldDB" id="A0A9K3KV10"/>
<reference evidence="1" key="2">
    <citation type="submission" date="2021-04" db="EMBL/GenBank/DDBJ databases">
        <authorList>
            <person name="Podell S."/>
        </authorList>
    </citation>
    <scope>NUCLEOTIDE SEQUENCE</scope>
    <source>
        <strain evidence="1">Hildebrandi</strain>
    </source>
</reference>
<dbReference type="InterPro" id="IPR008266">
    <property type="entry name" value="Tyr_kinase_AS"/>
</dbReference>
<evidence type="ECO:0000313" key="1">
    <source>
        <dbReference type="EMBL" id="KAG7349854.1"/>
    </source>
</evidence>
<keyword evidence="2" id="KW-1185">Reference proteome</keyword>
<gene>
    <name evidence="1" type="ORF">IV203_012451</name>
</gene>
<sequence>MAENLKEDFIQRIAKRAKLDDNGATPCPESKWEEWASFTATVYLLGRPEILETESENDITNCSTAVLQLHASEYQKNVVGNQTASNQYRSIIPAVCPLSASQMERQSNASQRRKYSEDTLDTDTIHYGAFVSVQSYTQFCTRMNSQNFEFQPRSLQILKETIHDLFPHESCKSNPSEKPRVVQLCRFLQSELGAFGNNIDDTIYAECIHQFPVIPQEKGSEQDADIAIVVRRNGNDNRAVSSVAAVLEYKPTMDFSGFFRKASIYGKDAMNISNLPCVVIQARGWSLDSLEIRCYGVVASQYHEGPTHALSLLLDSKNIDGLKLLISGLKGYLEAVVQEKPNAWHQGYFSDVVSKHPLNGVEHVYKAYDYRLRTSVPLQDQRQPNIEIVKKYVDANAIQVTPEEHCHIVCTKFFSRDDGGPWYGPVPAFKFANIIRQLKQLHEEDGMVHGDVRLRNMILHEGILTDFDWTRPDGSLYPSTLLDITGDGKRHEEVSQAIKMQRCFEHDHLGNERSFLRSFPGAKRIEKLEMKFDHDVFSMRYVLNLFVPINPGNEVQWKELLVASSENVWSVIAPLSSMKYEIKLKDEHIMDPHHSPDGEGTGSPCLFVCAGGTDCICHPLFQGGDSISDVHFHVHTQCSNVNITIPN</sequence>
<dbReference type="EMBL" id="JAGRRH010000019">
    <property type="protein sequence ID" value="KAG7349854.1"/>
    <property type="molecule type" value="Genomic_DNA"/>
</dbReference>
<dbReference type="PROSITE" id="PS00109">
    <property type="entry name" value="PROTEIN_KINASE_TYR"/>
    <property type="match status" value="1"/>
</dbReference>